<dbReference type="PANTHER" id="PTHR28039:SF8">
    <property type="entry name" value="CHALCONE--FLAVANONE ISOMERASE 1-RELATED"/>
    <property type="match status" value="1"/>
</dbReference>
<dbReference type="KEGG" id="egu:105035984"/>
<dbReference type="Pfam" id="PF02431">
    <property type="entry name" value="Chalcone"/>
    <property type="match status" value="1"/>
</dbReference>
<comment type="catalytic activity">
    <reaction evidence="6">
        <text>a chalcone = a flavanone.</text>
        <dbReference type="EC" id="5.5.1.6"/>
    </reaction>
</comment>
<evidence type="ECO:0000259" key="8">
    <source>
        <dbReference type="Pfam" id="PF02431"/>
    </source>
</evidence>
<keyword evidence="3 10" id="KW-0413">Isomerase</keyword>
<evidence type="ECO:0000256" key="2">
    <source>
        <dbReference type="ARBA" id="ARBA00007166"/>
    </source>
</evidence>
<reference evidence="10" key="1">
    <citation type="submission" date="2025-08" db="UniProtKB">
        <authorList>
            <consortium name="RefSeq"/>
        </authorList>
    </citation>
    <scope>IDENTIFICATION</scope>
</reference>
<dbReference type="InterPro" id="IPR036298">
    <property type="entry name" value="Chalcone_isomerase_sf"/>
</dbReference>
<dbReference type="GeneID" id="105035984"/>
<dbReference type="GO" id="GO:0045430">
    <property type="term" value="F:chalcone isomerase activity"/>
    <property type="evidence" value="ECO:0007669"/>
    <property type="project" value="UniProtKB-EC"/>
</dbReference>
<evidence type="ECO:0000313" key="9">
    <source>
        <dbReference type="Proteomes" id="UP000504607"/>
    </source>
</evidence>
<comment type="similarity">
    <text evidence="2 7">Belongs to the chalcone isomerase family.</text>
</comment>
<evidence type="ECO:0000256" key="3">
    <source>
        <dbReference type="ARBA" id="ARBA00023235"/>
    </source>
</evidence>
<protein>
    <recommendedName>
        <fullName evidence="7">Chalcone-flavonone isomerase family protein</fullName>
    </recommendedName>
</protein>
<feature type="domain" description="Chalcone isomerase" evidence="8">
    <location>
        <begin position="13"/>
        <end position="215"/>
    </location>
</feature>
<comment type="pathway">
    <text evidence="1">Secondary metabolite biosynthesis; flavonoid biosynthesis.</text>
</comment>
<organism evidence="9 10">
    <name type="scientific">Elaeis guineensis var. tenera</name>
    <name type="common">Oil palm</name>
    <dbReference type="NCBI Taxonomy" id="51953"/>
    <lineage>
        <taxon>Eukaryota</taxon>
        <taxon>Viridiplantae</taxon>
        <taxon>Streptophyta</taxon>
        <taxon>Embryophyta</taxon>
        <taxon>Tracheophyta</taxon>
        <taxon>Spermatophyta</taxon>
        <taxon>Magnoliopsida</taxon>
        <taxon>Liliopsida</taxon>
        <taxon>Arecaceae</taxon>
        <taxon>Arecoideae</taxon>
        <taxon>Cocoseae</taxon>
        <taxon>Elaeidinae</taxon>
        <taxon>Elaeis</taxon>
    </lineage>
</organism>
<evidence type="ECO:0000256" key="5">
    <source>
        <dbReference type="ARBA" id="ARBA00025429"/>
    </source>
</evidence>
<dbReference type="GO" id="GO:0009813">
    <property type="term" value="P:flavonoid biosynthetic process"/>
    <property type="evidence" value="ECO:0007669"/>
    <property type="project" value="UniProtKB-UniPathway"/>
</dbReference>
<dbReference type="InterPro" id="IPR016087">
    <property type="entry name" value="Chalcone_isomerase"/>
</dbReference>
<comment type="function">
    <text evidence="5">Catalyzes the intramolecular cyclization of bicyclic chalcones into tricyclic (S)-flavanones. Responsible for the isomerization of 4,2',4',6'-tetrahydroxychalcone (also termed chalcone) into naringenin.</text>
</comment>
<dbReference type="InterPro" id="IPR044164">
    <property type="entry name" value="CFI"/>
</dbReference>
<dbReference type="Gene3D" id="1.10.890.20">
    <property type="match status" value="1"/>
</dbReference>
<proteinExistence type="inferred from homology"/>
<evidence type="ECO:0000256" key="4">
    <source>
        <dbReference type="ARBA" id="ARBA00023241"/>
    </source>
</evidence>
<name>A0A6I9QKE2_ELAGV</name>
<evidence type="ECO:0000256" key="7">
    <source>
        <dbReference type="RuleBase" id="RU361158"/>
    </source>
</evidence>
<keyword evidence="9" id="KW-1185">Reference proteome</keyword>
<sequence>MGEGAALLPKLEVEGIVFPPVVSPPGSSKTLFLGGAGCRGLEIGGRFITFTAIGIYLEDEALRSLSGKWKGKTTDELAASLEFFRDIFTGSFEKFTRVTMVLPLTGQQYSEKVAENCVAAWKAAGIYTEAEGMAIDKFKEAFKAENFAPGSSILFTHPPSGALTIAFSEDGSVPEAGRVVIDNKTLCEAVLESIIGEHGVSPAAKRSLALRVSELLKESQDVEEKVGNPVIVSA</sequence>
<dbReference type="SUPFAM" id="SSF54626">
    <property type="entry name" value="Chalcone isomerase"/>
    <property type="match status" value="1"/>
</dbReference>
<dbReference type="UniPathway" id="UPA00154"/>
<accession>A0A6I9QKE2</accession>
<evidence type="ECO:0000313" key="10">
    <source>
        <dbReference type="RefSeq" id="XP_010910012.1"/>
    </source>
</evidence>
<gene>
    <name evidence="10" type="primary">LOC105035984</name>
</gene>
<dbReference type="InParanoid" id="A0A6I9QKE2"/>
<evidence type="ECO:0000256" key="6">
    <source>
        <dbReference type="ARBA" id="ARBA00034056"/>
    </source>
</evidence>
<dbReference type="OrthoDB" id="1903537at2759"/>
<dbReference type="InterPro" id="IPR016088">
    <property type="entry name" value="Chalcone_isomerase_3-sand"/>
</dbReference>
<dbReference type="Proteomes" id="UP000504607">
    <property type="component" value="Unplaced"/>
</dbReference>
<dbReference type="InterPro" id="IPR016089">
    <property type="entry name" value="Chalcone_isomerase_bundle_sf"/>
</dbReference>
<dbReference type="Gene3D" id="3.50.70.10">
    <property type="match status" value="1"/>
</dbReference>
<dbReference type="AlphaFoldDB" id="A0A6I9QKE2"/>
<keyword evidence="4" id="KW-0284">Flavonoid biosynthesis</keyword>
<dbReference type="FunCoup" id="A0A6I9QKE2">
    <property type="interactions" value="1070"/>
</dbReference>
<dbReference type="RefSeq" id="XP_010910012.1">
    <property type="nucleotide sequence ID" value="XM_010911710.2"/>
</dbReference>
<evidence type="ECO:0000256" key="1">
    <source>
        <dbReference type="ARBA" id="ARBA00004966"/>
    </source>
</evidence>
<dbReference type="PANTHER" id="PTHR28039">
    <property type="entry name" value="CHALCONE--FLAVONONE ISOMERASE 1-RELATED"/>
    <property type="match status" value="1"/>
</dbReference>